<name>A0ACB8RQ76_9AGAM</name>
<keyword evidence="2" id="KW-1185">Reference proteome</keyword>
<dbReference type="Proteomes" id="UP000814033">
    <property type="component" value="Unassembled WGS sequence"/>
</dbReference>
<reference evidence="1" key="1">
    <citation type="submission" date="2021-02" db="EMBL/GenBank/DDBJ databases">
        <authorList>
            <consortium name="DOE Joint Genome Institute"/>
            <person name="Ahrendt S."/>
            <person name="Looney B.P."/>
            <person name="Miyauchi S."/>
            <person name="Morin E."/>
            <person name="Drula E."/>
            <person name="Courty P.E."/>
            <person name="Chicoki N."/>
            <person name="Fauchery L."/>
            <person name="Kohler A."/>
            <person name="Kuo A."/>
            <person name="Labutti K."/>
            <person name="Pangilinan J."/>
            <person name="Lipzen A."/>
            <person name="Riley R."/>
            <person name="Andreopoulos W."/>
            <person name="He G."/>
            <person name="Johnson J."/>
            <person name="Barry K.W."/>
            <person name="Grigoriev I.V."/>
            <person name="Nagy L."/>
            <person name="Hibbett D."/>
            <person name="Henrissat B."/>
            <person name="Matheny P.B."/>
            <person name="Labbe J."/>
            <person name="Martin F."/>
        </authorList>
    </citation>
    <scope>NUCLEOTIDE SEQUENCE</scope>
    <source>
        <strain evidence="1">FP105234-sp</strain>
    </source>
</reference>
<comment type="caution">
    <text evidence="1">The sequence shown here is derived from an EMBL/GenBank/DDBJ whole genome shotgun (WGS) entry which is preliminary data.</text>
</comment>
<organism evidence="1 2">
    <name type="scientific">Auriscalpium vulgare</name>
    <dbReference type="NCBI Taxonomy" id="40419"/>
    <lineage>
        <taxon>Eukaryota</taxon>
        <taxon>Fungi</taxon>
        <taxon>Dikarya</taxon>
        <taxon>Basidiomycota</taxon>
        <taxon>Agaricomycotina</taxon>
        <taxon>Agaricomycetes</taxon>
        <taxon>Russulales</taxon>
        <taxon>Auriscalpiaceae</taxon>
        <taxon>Auriscalpium</taxon>
    </lineage>
</organism>
<reference evidence="1" key="2">
    <citation type="journal article" date="2022" name="New Phytol.">
        <title>Evolutionary transition to the ectomycorrhizal habit in the genomes of a hyperdiverse lineage of mushroom-forming fungi.</title>
        <authorList>
            <person name="Looney B."/>
            <person name="Miyauchi S."/>
            <person name="Morin E."/>
            <person name="Drula E."/>
            <person name="Courty P.E."/>
            <person name="Kohler A."/>
            <person name="Kuo A."/>
            <person name="LaButti K."/>
            <person name="Pangilinan J."/>
            <person name="Lipzen A."/>
            <person name="Riley R."/>
            <person name="Andreopoulos W."/>
            <person name="He G."/>
            <person name="Johnson J."/>
            <person name="Nolan M."/>
            <person name="Tritt A."/>
            <person name="Barry K.W."/>
            <person name="Grigoriev I.V."/>
            <person name="Nagy L.G."/>
            <person name="Hibbett D."/>
            <person name="Henrissat B."/>
            <person name="Matheny P.B."/>
            <person name="Labbe J."/>
            <person name="Martin F.M."/>
        </authorList>
    </citation>
    <scope>NUCLEOTIDE SEQUENCE</scope>
    <source>
        <strain evidence="1">FP105234-sp</strain>
    </source>
</reference>
<dbReference type="EMBL" id="MU275932">
    <property type="protein sequence ID" value="KAI0046190.1"/>
    <property type="molecule type" value="Genomic_DNA"/>
</dbReference>
<gene>
    <name evidence="1" type="ORF">FA95DRAFT_1413960</name>
</gene>
<sequence length="236" mass="26361">MTSRFKETYVSDRATDAECKLIRDREQITTFVMLPSVGLMTNRVDSDRRSNDYSAEAGVWVSVLRCPQAHGLLGKSNKLRTRSFTTGWMSILTCVAPPAQPAGGRQSALERSILTGVGSFILRMPAPEAQVYDWHGQQSEVVRRTRRYKRMCAPPSNSQHNQHNPACNSSPSQHLLPSPFSRLSSTRSRRPSRNGQLVGLLCSSSCPAFKADVSMPEELNVRQCPWLKRGPCTHED</sequence>
<accession>A0ACB8RQ76</accession>
<evidence type="ECO:0000313" key="1">
    <source>
        <dbReference type="EMBL" id="KAI0046190.1"/>
    </source>
</evidence>
<evidence type="ECO:0000313" key="2">
    <source>
        <dbReference type="Proteomes" id="UP000814033"/>
    </source>
</evidence>
<protein>
    <submittedName>
        <fullName evidence="1">Uncharacterized protein</fullName>
    </submittedName>
</protein>
<proteinExistence type="predicted"/>